<dbReference type="Gene3D" id="3.10.180.10">
    <property type="entry name" value="2,3-Dihydroxybiphenyl 1,2-Dioxygenase, domain 1"/>
    <property type="match status" value="1"/>
</dbReference>
<accession>A0AA87U320</accession>
<feature type="domain" description="VOC" evidence="7">
    <location>
        <begin position="4"/>
        <end position="134"/>
    </location>
</feature>
<organism evidence="8 9">
    <name type="scientific">Rhizobium rhizogenes NBRC 13257</name>
    <dbReference type="NCBI Taxonomy" id="1220581"/>
    <lineage>
        <taxon>Bacteria</taxon>
        <taxon>Pseudomonadati</taxon>
        <taxon>Pseudomonadota</taxon>
        <taxon>Alphaproteobacteria</taxon>
        <taxon>Hyphomicrobiales</taxon>
        <taxon>Rhizobiaceae</taxon>
        <taxon>Rhizobium/Agrobacterium group</taxon>
        <taxon>Rhizobium</taxon>
    </lineage>
</organism>
<evidence type="ECO:0000256" key="1">
    <source>
        <dbReference type="ARBA" id="ARBA00009308"/>
    </source>
</evidence>
<proteinExistence type="inferred from homology"/>
<evidence type="ECO:0000256" key="4">
    <source>
        <dbReference type="ARBA" id="ARBA00023285"/>
    </source>
</evidence>
<dbReference type="NCBIfam" id="TIGR03081">
    <property type="entry name" value="metmalonyl_epim"/>
    <property type="match status" value="1"/>
</dbReference>
<dbReference type="EMBL" id="BAYX01000002">
    <property type="protein sequence ID" value="GAJ91749.1"/>
    <property type="molecule type" value="Genomic_DNA"/>
</dbReference>
<dbReference type="GeneID" id="86848079"/>
<keyword evidence="3" id="KW-0413">Isomerase</keyword>
<dbReference type="GO" id="GO:0046491">
    <property type="term" value="P:L-methylmalonyl-CoA metabolic process"/>
    <property type="evidence" value="ECO:0007669"/>
    <property type="project" value="TreeGrafter"/>
</dbReference>
<evidence type="ECO:0000256" key="6">
    <source>
        <dbReference type="ARBA" id="ARBA00066411"/>
    </source>
</evidence>
<evidence type="ECO:0000256" key="3">
    <source>
        <dbReference type="ARBA" id="ARBA00023235"/>
    </source>
</evidence>
<dbReference type="PANTHER" id="PTHR43048">
    <property type="entry name" value="METHYLMALONYL-COA EPIMERASE"/>
    <property type="match status" value="1"/>
</dbReference>
<dbReference type="InterPro" id="IPR051785">
    <property type="entry name" value="MMCE/EMCE_epimerase"/>
</dbReference>
<dbReference type="GO" id="GO:0046872">
    <property type="term" value="F:metal ion binding"/>
    <property type="evidence" value="ECO:0007669"/>
    <property type="project" value="UniProtKB-KW"/>
</dbReference>
<gene>
    <name evidence="8" type="ORF">RRH01S_02_04170</name>
</gene>
<protein>
    <recommendedName>
        <fullName evidence="6">methylmalonyl-CoA epimerase</fullName>
        <ecNumber evidence="6">5.1.99.1</ecNumber>
    </recommendedName>
</protein>
<dbReference type="InterPro" id="IPR037523">
    <property type="entry name" value="VOC_core"/>
</dbReference>
<dbReference type="GO" id="GO:0004493">
    <property type="term" value="F:methylmalonyl-CoA epimerase activity"/>
    <property type="evidence" value="ECO:0007669"/>
    <property type="project" value="UniProtKB-EC"/>
</dbReference>
<dbReference type="FunFam" id="3.10.180.10:FF:000003">
    <property type="entry name" value="Methylmalonyl-CoA epimerase, mitochondrial"/>
    <property type="match status" value="1"/>
</dbReference>
<dbReference type="RefSeq" id="WP_007689975.1">
    <property type="nucleotide sequence ID" value="NZ_BAYX01000002.1"/>
</dbReference>
<dbReference type="Proteomes" id="UP000026941">
    <property type="component" value="Unassembled WGS sequence"/>
</dbReference>
<dbReference type="InterPro" id="IPR017515">
    <property type="entry name" value="MeMalonyl-CoA_epimerase"/>
</dbReference>
<dbReference type="PANTHER" id="PTHR43048:SF3">
    <property type="entry name" value="METHYLMALONYL-COA EPIMERASE, MITOCHONDRIAL"/>
    <property type="match status" value="1"/>
</dbReference>
<comment type="similarity">
    <text evidence="1">Belongs to the methylmalonyl-CoA epimerase family.</text>
</comment>
<keyword evidence="4" id="KW-0170">Cobalt</keyword>
<sequence length="134" mass="14403">MLGRINHIAIAVPDIAAAAAIYRETLDAKVSEPQSLPEHGVTVVFVELPNSKVELVEPLGDASPLLKFLAKHPTGGMHHICYEVENILAARDRLIAGGARVLGDGEPMIGAHGKPVLFLHPKDFFGTLIELEQV</sequence>
<evidence type="ECO:0000256" key="5">
    <source>
        <dbReference type="ARBA" id="ARBA00050406"/>
    </source>
</evidence>
<dbReference type="PROSITE" id="PS51819">
    <property type="entry name" value="VOC"/>
    <property type="match status" value="1"/>
</dbReference>
<dbReference type="CDD" id="cd07249">
    <property type="entry name" value="MMCE"/>
    <property type="match status" value="1"/>
</dbReference>
<evidence type="ECO:0000259" key="7">
    <source>
        <dbReference type="PROSITE" id="PS51819"/>
    </source>
</evidence>
<name>A0AA87U320_RHIRH</name>
<dbReference type="InterPro" id="IPR029068">
    <property type="entry name" value="Glyas_Bleomycin-R_OHBP_Dase"/>
</dbReference>
<dbReference type="EC" id="5.1.99.1" evidence="6"/>
<dbReference type="Pfam" id="PF13669">
    <property type="entry name" value="Glyoxalase_4"/>
    <property type="match status" value="1"/>
</dbReference>
<comment type="caution">
    <text evidence="8">The sequence shown here is derived from an EMBL/GenBank/DDBJ whole genome shotgun (WGS) entry which is preliminary data.</text>
</comment>
<dbReference type="SUPFAM" id="SSF54593">
    <property type="entry name" value="Glyoxalase/Bleomycin resistance protein/Dihydroxybiphenyl dioxygenase"/>
    <property type="match status" value="1"/>
</dbReference>
<dbReference type="AlphaFoldDB" id="A0AA87U320"/>
<reference evidence="8 9" key="1">
    <citation type="submission" date="2014-05" db="EMBL/GenBank/DDBJ databases">
        <title>Whole genome shotgun sequence of Rhizobium rhizogenes NBRC 13257.</title>
        <authorList>
            <person name="Katano-Makiyama Y."/>
            <person name="Hosoyama A."/>
            <person name="Hashimoto M."/>
            <person name="Hosoyama Y."/>
            <person name="Noguchi M."/>
            <person name="Tsuchikane K."/>
            <person name="Kimura A."/>
            <person name="Ohji S."/>
            <person name="Ichikawa N."/>
            <person name="Yamazoe A."/>
            <person name="Fujita N."/>
        </authorList>
    </citation>
    <scope>NUCLEOTIDE SEQUENCE [LARGE SCALE GENOMIC DNA]</scope>
    <source>
        <strain evidence="8 9">NBRC 13257</strain>
    </source>
</reference>
<evidence type="ECO:0000313" key="9">
    <source>
        <dbReference type="Proteomes" id="UP000026941"/>
    </source>
</evidence>
<evidence type="ECO:0000256" key="2">
    <source>
        <dbReference type="ARBA" id="ARBA00022723"/>
    </source>
</evidence>
<comment type="catalytic activity">
    <reaction evidence="5">
        <text>(R)-methylmalonyl-CoA = (S)-methylmalonyl-CoA</text>
        <dbReference type="Rhea" id="RHEA:20553"/>
        <dbReference type="ChEBI" id="CHEBI:57326"/>
        <dbReference type="ChEBI" id="CHEBI:57327"/>
        <dbReference type="EC" id="5.1.99.1"/>
    </reaction>
    <physiologicalReaction direction="right-to-left" evidence="5">
        <dbReference type="Rhea" id="RHEA:20555"/>
    </physiologicalReaction>
</comment>
<keyword evidence="2" id="KW-0479">Metal-binding</keyword>
<evidence type="ECO:0000313" key="8">
    <source>
        <dbReference type="EMBL" id="GAJ91749.1"/>
    </source>
</evidence>